<keyword evidence="15" id="KW-1185">Reference proteome</keyword>
<dbReference type="Gene3D" id="3.40.50.300">
    <property type="entry name" value="P-loop containing nucleotide triphosphate hydrolases"/>
    <property type="match status" value="1"/>
</dbReference>
<dbReference type="Proteomes" id="UP000007519">
    <property type="component" value="Chromosome"/>
</dbReference>
<dbReference type="PANTHER" id="PTHR42714">
    <property type="entry name" value="TRNA MODIFICATION GTPASE GTPBP3"/>
    <property type="match status" value="1"/>
</dbReference>
<dbReference type="GO" id="GO:0005829">
    <property type="term" value="C:cytosol"/>
    <property type="evidence" value="ECO:0007669"/>
    <property type="project" value="TreeGrafter"/>
</dbReference>
<comment type="similarity">
    <text evidence="1 10 11">Belongs to the TRAFAC class TrmE-Era-EngA-EngB-Septin-like GTPase superfamily. TrmE GTPase family.</text>
</comment>
<dbReference type="GO" id="GO:0005525">
    <property type="term" value="F:GTP binding"/>
    <property type="evidence" value="ECO:0007669"/>
    <property type="project" value="UniProtKB-UniRule"/>
</dbReference>
<evidence type="ECO:0000256" key="11">
    <source>
        <dbReference type="RuleBase" id="RU003313"/>
    </source>
</evidence>
<evidence type="ECO:0000256" key="4">
    <source>
        <dbReference type="ARBA" id="ARBA00022723"/>
    </source>
</evidence>
<comment type="subunit">
    <text evidence="10">Homodimer. Heterotetramer of two MnmE and two MnmG subunits.</text>
</comment>
<feature type="binding site" evidence="10">
    <location>
        <begin position="252"/>
        <end position="258"/>
    </location>
    <ligand>
        <name>GTP</name>
        <dbReference type="ChEBI" id="CHEBI:37565"/>
    </ligand>
</feature>
<dbReference type="Pfam" id="PF10396">
    <property type="entry name" value="TrmE_N"/>
    <property type="match status" value="1"/>
</dbReference>
<dbReference type="STRING" id="984262.SGRA_1921"/>
<dbReference type="NCBIfam" id="TIGR00231">
    <property type="entry name" value="small_GTP"/>
    <property type="match status" value="1"/>
</dbReference>
<organism evidence="14 15">
    <name type="scientific">Saprospira grandis (strain Lewin)</name>
    <dbReference type="NCBI Taxonomy" id="984262"/>
    <lineage>
        <taxon>Bacteria</taxon>
        <taxon>Pseudomonadati</taxon>
        <taxon>Bacteroidota</taxon>
        <taxon>Saprospiria</taxon>
        <taxon>Saprospirales</taxon>
        <taxon>Saprospiraceae</taxon>
        <taxon>Saprospira</taxon>
    </lineage>
</organism>
<keyword evidence="9 10" id="KW-0342">GTP-binding</keyword>
<dbReference type="InterPro" id="IPR027417">
    <property type="entry name" value="P-loop_NTPase"/>
</dbReference>
<comment type="cofactor">
    <cofactor evidence="10">
        <name>K(+)</name>
        <dbReference type="ChEBI" id="CHEBI:29103"/>
    </cofactor>
    <text evidence="10">Binds 1 potassium ion per subunit.</text>
</comment>
<dbReference type="GO" id="GO:0002098">
    <property type="term" value="P:tRNA wobble uridine modification"/>
    <property type="evidence" value="ECO:0007669"/>
    <property type="project" value="TreeGrafter"/>
</dbReference>
<feature type="binding site" evidence="10">
    <location>
        <position position="237"/>
    </location>
    <ligand>
        <name>Mg(2+)</name>
        <dbReference type="ChEBI" id="CHEBI:18420"/>
    </ligand>
</feature>
<evidence type="ECO:0000256" key="6">
    <source>
        <dbReference type="ARBA" id="ARBA00022801"/>
    </source>
</evidence>
<evidence type="ECO:0000256" key="7">
    <source>
        <dbReference type="ARBA" id="ARBA00022842"/>
    </source>
</evidence>
<feature type="binding site" evidence="10">
    <location>
        <position position="257"/>
    </location>
    <ligand>
        <name>K(+)</name>
        <dbReference type="ChEBI" id="CHEBI:29103"/>
    </ligand>
</feature>
<evidence type="ECO:0000256" key="3">
    <source>
        <dbReference type="ARBA" id="ARBA00022694"/>
    </source>
</evidence>
<dbReference type="EMBL" id="CP002831">
    <property type="protein sequence ID" value="AFC24655.1"/>
    <property type="molecule type" value="Genomic_DNA"/>
</dbReference>
<keyword evidence="5 10" id="KW-0547">Nucleotide-binding</keyword>
<reference evidence="14 15" key="1">
    <citation type="journal article" date="2012" name="Stand. Genomic Sci.">
        <title>Complete genome sequencing and analysis of Saprospira grandis str. Lewin, a predatory marine bacterium.</title>
        <authorList>
            <person name="Saw J.H."/>
            <person name="Yuryev A."/>
            <person name="Kanbe M."/>
            <person name="Hou S."/>
            <person name="Young A.G."/>
            <person name="Aizawa S."/>
            <person name="Alam M."/>
        </authorList>
    </citation>
    <scope>NUCLEOTIDE SEQUENCE [LARGE SCALE GENOMIC DNA]</scope>
    <source>
        <strain evidence="14 15">Lewin</strain>
    </source>
</reference>
<dbReference type="CDD" id="cd14858">
    <property type="entry name" value="TrmE_N"/>
    <property type="match status" value="1"/>
</dbReference>
<feature type="binding site" evidence="10">
    <location>
        <begin position="233"/>
        <end position="238"/>
    </location>
    <ligand>
        <name>GTP</name>
        <dbReference type="ChEBI" id="CHEBI:37565"/>
    </ligand>
</feature>
<keyword evidence="2 10" id="KW-0963">Cytoplasm</keyword>
<dbReference type="PROSITE" id="PS51709">
    <property type="entry name" value="G_TRME"/>
    <property type="match status" value="1"/>
</dbReference>
<dbReference type="FunFam" id="3.30.1360.120:FF:000003">
    <property type="entry name" value="tRNA modification GTPase MnmE"/>
    <property type="match status" value="1"/>
</dbReference>
<dbReference type="KEGG" id="sgn:SGRA_1921"/>
<dbReference type="InterPro" id="IPR027266">
    <property type="entry name" value="TrmE/GcvT-like"/>
</dbReference>
<dbReference type="GO" id="GO:0003924">
    <property type="term" value="F:GTPase activity"/>
    <property type="evidence" value="ECO:0007669"/>
    <property type="project" value="UniProtKB-UniRule"/>
</dbReference>
<keyword evidence="12" id="KW-0175">Coiled coil</keyword>
<dbReference type="InterPro" id="IPR004520">
    <property type="entry name" value="GTPase_MnmE"/>
</dbReference>
<dbReference type="SUPFAM" id="SSF116878">
    <property type="entry name" value="TrmE connector domain"/>
    <property type="match status" value="1"/>
</dbReference>
<sequence>MYNYLDLQDTIVAVASPAGAGAIAVIRLSGKSAISIANGMFRAKDLSQQESHSLHLGYIYDEAGQRVDQVLCSVFKGPTSYTREDVIEFSCHGSPYIQQRLLSLCLRSGARLAKEGEFTLRAFLNGQLDLAQAEAVADLIAADSEAAHQMALQQMRGGFSQQIEGLRKELLQFASLLELELDFGEEDVEFAQRKELEELLLKIRAMIKQLMDSFQLGNVLKEGVSTVLAGRPNAGKSTLLNALLNEERAIVSDIAGTTRDSIEELLNIDGIQFRLIDTAGIREASDQIEAIGVEKTYEKIAQSTVLLYVYDASQLSQEECEADLARLRREGLAVLVLANKCDQLEEGQTLAADHFRLSAKQKEGLGELRSALRNLVVEGQIHQQGTTVNNLRHYQALEEGYQAIDAALLGLEEGLSGDLLAMDIRAALRALGEITGKVDVEDLLENIFGQFCIGK</sequence>
<dbReference type="InterPro" id="IPR027368">
    <property type="entry name" value="MnmE_dom2"/>
</dbReference>
<protein>
    <recommendedName>
        <fullName evidence="10">tRNA modification GTPase MnmE</fullName>
        <ecNumber evidence="10">3.6.-.-</ecNumber>
    </recommendedName>
</protein>
<dbReference type="InterPro" id="IPR005225">
    <property type="entry name" value="Small_GTP-bd"/>
</dbReference>
<comment type="caution">
    <text evidence="10">Lacks conserved residue(s) required for the propagation of feature annotation.</text>
</comment>
<dbReference type="GO" id="GO:0046872">
    <property type="term" value="F:metal ion binding"/>
    <property type="evidence" value="ECO:0007669"/>
    <property type="project" value="UniProtKB-KW"/>
</dbReference>
<feature type="binding site" evidence="10">
    <location>
        <begin position="277"/>
        <end position="280"/>
    </location>
    <ligand>
        <name>GTP</name>
        <dbReference type="ChEBI" id="CHEBI:37565"/>
    </ligand>
</feature>
<feature type="binding site" evidence="10">
    <location>
        <position position="233"/>
    </location>
    <ligand>
        <name>K(+)</name>
        <dbReference type="ChEBI" id="CHEBI:29103"/>
    </ligand>
</feature>
<dbReference type="OrthoDB" id="9805918at2"/>
<dbReference type="Gene3D" id="1.20.120.430">
    <property type="entry name" value="tRNA modification GTPase MnmE domain 2"/>
    <property type="match status" value="1"/>
</dbReference>
<dbReference type="EC" id="3.6.-.-" evidence="10"/>
<dbReference type="SUPFAM" id="SSF52540">
    <property type="entry name" value="P-loop containing nucleoside triphosphate hydrolases"/>
    <property type="match status" value="1"/>
</dbReference>
<dbReference type="FunFam" id="3.40.50.300:FF:001376">
    <property type="entry name" value="tRNA modification GTPase MnmE"/>
    <property type="match status" value="1"/>
</dbReference>
<evidence type="ECO:0000256" key="8">
    <source>
        <dbReference type="ARBA" id="ARBA00022958"/>
    </source>
</evidence>
<dbReference type="GO" id="GO:0030488">
    <property type="term" value="P:tRNA methylation"/>
    <property type="evidence" value="ECO:0007669"/>
    <property type="project" value="TreeGrafter"/>
</dbReference>
<name>H6L1L1_SAPGL</name>
<dbReference type="GO" id="GO:0042802">
    <property type="term" value="F:identical protein binding"/>
    <property type="evidence" value="ECO:0007669"/>
    <property type="project" value="UniProtKB-ARBA"/>
</dbReference>
<evidence type="ECO:0000256" key="9">
    <source>
        <dbReference type="ARBA" id="ARBA00023134"/>
    </source>
</evidence>
<dbReference type="AlphaFoldDB" id="H6L1L1"/>
<dbReference type="Pfam" id="PF01926">
    <property type="entry name" value="MMR_HSR1"/>
    <property type="match status" value="1"/>
</dbReference>
<feature type="binding site" evidence="10">
    <location>
        <position position="252"/>
    </location>
    <ligand>
        <name>K(+)</name>
        <dbReference type="ChEBI" id="CHEBI:29103"/>
    </ligand>
</feature>
<feature type="domain" description="TrmE-type G" evidence="13">
    <location>
        <begin position="223"/>
        <end position="377"/>
    </location>
</feature>
<dbReference type="HAMAP" id="MF_00379">
    <property type="entry name" value="GTPase_MnmE"/>
    <property type="match status" value="1"/>
</dbReference>
<dbReference type="HOGENOM" id="CLU_019624_4_1_10"/>
<feature type="binding site" evidence="10">
    <location>
        <position position="258"/>
    </location>
    <ligand>
        <name>Mg(2+)</name>
        <dbReference type="ChEBI" id="CHEBI:18420"/>
    </ligand>
</feature>
<dbReference type="NCBIfam" id="TIGR00450">
    <property type="entry name" value="mnmE_trmE_thdF"/>
    <property type="match status" value="1"/>
</dbReference>
<evidence type="ECO:0000313" key="15">
    <source>
        <dbReference type="Proteomes" id="UP000007519"/>
    </source>
</evidence>
<accession>H6L1L1</accession>
<evidence type="ECO:0000256" key="12">
    <source>
        <dbReference type="SAM" id="Coils"/>
    </source>
</evidence>
<evidence type="ECO:0000256" key="5">
    <source>
        <dbReference type="ARBA" id="ARBA00022741"/>
    </source>
</evidence>
<evidence type="ECO:0000259" key="13">
    <source>
        <dbReference type="PROSITE" id="PS51709"/>
    </source>
</evidence>
<dbReference type="InterPro" id="IPR006073">
    <property type="entry name" value="GTP-bd"/>
</dbReference>
<dbReference type="NCBIfam" id="NF003661">
    <property type="entry name" value="PRK05291.1-3"/>
    <property type="match status" value="1"/>
</dbReference>
<dbReference type="eggNOG" id="COG0486">
    <property type="taxonomic scope" value="Bacteria"/>
</dbReference>
<gene>
    <name evidence="10" type="primary">mnmE</name>
    <name evidence="10 14" type="synonym">trmE</name>
    <name evidence="14" type="ordered locus">SGRA_1921</name>
</gene>
<dbReference type="CDD" id="cd04164">
    <property type="entry name" value="trmE"/>
    <property type="match status" value="1"/>
</dbReference>
<dbReference type="RefSeq" id="WP_015692278.1">
    <property type="nucleotide sequence ID" value="NC_016940.1"/>
</dbReference>
<keyword evidence="3 10" id="KW-0819">tRNA processing</keyword>
<keyword evidence="7 10" id="KW-0460">Magnesium</keyword>
<evidence type="ECO:0000256" key="10">
    <source>
        <dbReference type="HAMAP-Rule" id="MF_00379"/>
    </source>
</evidence>
<dbReference type="PANTHER" id="PTHR42714:SF2">
    <property type="entry name" value="TRNA MODIFICATION GTPASE GTPBP3, MITOCHONDRIAL"/>
    <property type="match status" value="1"/>
</dbReference>
<evidence type="ECO:0000313" key="14">
    <source>
        <dbReference type="EMBL" id="AFC24655.1"/>
    </source>
</evidence>
<comment type="function">
    <text evidence="10">Exhibits a very high intrinsic GTPase hydrolysis rate. Involved in the addition of a carboxymethylaminomethyl (cmnm) group at the wobble position (U34) of certain tRNAs, forming tRNA-cmnm(5)s(2)U34.</text>
</comment>
<keyword evidence="6 10" id="KW-0378">Hydrolase</keyword>
<dbReference type="InterPro" id="IPR018948">
    <property type="entry name" value="GTP-bd_TrmE_N"/>
</dbReference>
<dbReference type="Pfam" id="PF12631">
    <property type="entry name" value="MnmE_helical"/>
    <property type="match status" value="1"/>
</dbReference>
<evidence type="ECO:0000256" key="2">
    <source>
        <dbReference type="ARBA" id="ARBA00022490"/>
    </source>
</evidence>
<dbReference type="InterPro" id="IPR025867">
    <property type="entry name" value="MnmE_helical"/>
</dbReference>
<feature type="binding site" evidence="10">
    <location>
        <position position="254"/>
    </location>
    <ligand>
        <name>K(+)</name>
        <dbReference type="ChEBI" id="CHEBI:29103"/>
    </ligand>
</feature>
<feature type="coiled-coil region" evidence="12">
    <location>
        <begin position="174"/>
        <end position="213"/>
    </location>
</feature>
<proteinExistence type="inferred from homology"/>
<comment type="subcellular location">
    <subcellularLocation>
        <location evidence="10">Cytoplasm</location>
    </subcellularLocation>
</comment>
<dbReference type="Gene3D" id="3.30.1360.120">
    <property type="entry name" value="Probable tRNA modification gtpase trme, domain 1"/>
    <property type="match status" value="1"/>
</dbReference>
<dbReference type="InterPro" id="IPR031168">
    <property type="entry name" value="G_TrmE"/>
</dbReference>
<keyword evidence="8 10" id="KW-0630">Potassium</keyword>
<keyword evidence="4 10" id="KW-0479">Metal-binding</keyword>
<evidence type="ECO:0000256" key="1">
    <source>
        <dbReference type="ARBA" id="ARBA00011043"/>
    </source>
</evidence>